<reference evidence="2" key="1">
    <citation type="submission" date="2020-08" db="EMBL/GenBank/DDBJ databases">
        <title>Multicomponent nature underlies the extraordinary mechanical properties of spider dragline silk.</title>
        <authorList>
            <person name="Kono N."/>
            <person name="Nakamura H."/>
            <person name="Mori M."/>
            <person name="Yoshida Y."/>
            <person name="Ohtoshi R."/>
            <person name="Malay A.D."/>
            <person name="Moran D.A.P."/>
            <person name="Tomita M."/>
            <person name="Numata K."/>
            <person name="Arakawa K."/>
        </authorList>
    </citation>
    <scope>NUCLEOTIDE SEQUENCE</scope>
</reference>
<dbReference type="EMBL" id="BMAV01007174">
    <property type="protein sequence ID" value="GFY49818.1"/>
    <property type="molecule type" value="Genomic_DNA"/>
</dbReference>
<keyword evidence="3" id="KW-1185">Reference proteome</keyword>
<accession>A0A8X7C0K4</accession>
<proteinExistence type="predicted"/>
<dbReference type="AlphaFoldDB" id="A0A8X7C0K4"/>
<comment type="caution">
    <text evidence="2">The sequence shown here is derived from an EMBL/GenBank/DDBJ whole genome shotgun (WGS) entry which is preliminary data.</text>
</comment>
<dbReference type="PROSITE" id="PS51257">
    <property type="entry name" value="PROKAR_LIPOPROTEIN"/>
    <property type="match status" value="1"/>
</dbReference>
<dbReference type="OrthoDB" id="10533985at2759"/>
<gene>
    <name evidence="2" type="ORF">TNIN_105321</name>
</gene>
<organism evidence="2 3">
    <name type="scientific">Trichonephila inaurata madagascariensis</name>
    <dbReference type="NCBI Taxonomy" id="2747483"/>
    <lineage>
        <taxon>Eukaryota</taxon>
        <taxon>Metazoa</taxon>
        <taxon>Ecdysozoa</taxon>
        <taxon>Arthropoda</taxon>
        <taxon>Chelicerata</taxon>
        <taxon>Arachnida</taxon>
        <taxon>Araneae</taxon>
        <taxon>Araneomorphae</taxon>
        <taxon>Entelegynae</taxon>
        <taxon>Araneoidea</taxon>
        <taxon>Nephilidae</taxon>
        <taxon>Trichonephila</taxon>
        <taxon>Trichonephila inaurata</taxon>
    </lineage>
</organism>
<evidence type="ECO:0000313" key="3">
    <source>
        <dbReference type="Proteomes" id="UP000886998"/>
    </source>
</evidence>
<keyword evidence="1" id="KW-0732">Signal</keyword>
<name>A0A8X7C0K4_9ARAC</name>
<protein>
    <submittedName>
        <fullName evidence="2">Uncharacterized protein</fullName>
    </submittedName>
</protein>
<evidence type="ECO:0000313" key="2">
    <source>
        <dbReference type="EMBL" id="GFY49818.1"/>
    </source>
</evidence>
<feature type="signal peptide" evidence="1">
    <location>
        <begin position="1"/>
        <end position="19"/>
    </location>
</feature>
<dbReference type="Proteomes" id="UP000886998">
    <property type="component" value="Unassembled WGS sequence"/>
</dbReference>
<sequence>MKLFFVCLLSLTLMTLSHGWAIAVSCYRLGPDGQIHCTRAIDPNGFSAAAAAAVTGNGQVARPPAPYGLGPEGSKLNSFTV</sequence>
<feature type="chain" id="PRO_5036488722" evidence="1">
    <location>
        <begin position="20"/>
        <end position="81"/>
    </location>
</feature>
<evidence type="ECO:0000256" key="1">
    <source>
        <dbReference type="SAM" id="SignalP"/>
    </source>
</evidence>